<feature type="domain" description="NlpC/P60" evidence="6">
    <location>
        <begin position="657"/>
        <end position="772"/>
    </location>
</feature>
<feature type="region of interest" description="Disordered" evidence="5">
    <location>
        <begin position="379"/>
        <end position="448"/>
    </location>
</feature>
<dbReference type="OrthoDB" id="5177647at2"/>
<keyword evidence="2" id="KW-0645">Protease</keyword>
<feature type="region of interest" description="Disordered" evidence="5">
    <location>
        <begin position="280"/>
        <end position="330"/>
    </location>
</feature>
<feature type="compositionally biased region" description="Low complexity" evidence="5">
    <location>
        <begin position="186"/>
        <end position="203"/>
    </location>
</feature>
<sequence length="772" mass="80664">MKHPRNLAAAAVTAAVVTTALVGTTLVADRTSDDSIDQATDQALSAETLVRTDLPEVPSADDISTARESQDARDSMMVDIVGRIDQAIDRADELELELMRQHSLAQARLQEAADLQQEAEDAAEAAEAAMAMDASEEYQEGDTSAADVLLGDEDALAEDATDQQRSDQAEREAVDAAQLQREAEAASDAAASASEEAAATLASTGTQSGSTQVGLEDLDNVLRDLLDTLREEEGFEGSLNEFLTFMYGENDRTDGGSGYFDADGNLDGDALRERIRQLRAAGPQVEVAAAEETPDTTEDSSDDAEGEATSSEESEVTEPPSLESLSSEQRRLLSQAAELENFDSTSAYYRVVLSNSDLTSGGTVDWDAFSAHVDFLNSQSEEAETDAAESTPSPSPTSTPSPSPTASPSPSPTATTSSVPGYNSLSSGQQSLLSEAADLEPDFDGGARDYYTLLQSNDLFTTSSGAVNWTVLEGHVSYLNNQAEARSSAQQESSSEQSSTEQSTQSAAPSPSPTRTSSPSPTPTPSPSPTQTSSPAPSHWDDLSSELRSLLSEGAQLEPGFTGSGGDYWRAALQNPELTNSDGTVSTSKLASHVSTLRNQQSTSSESSSTSGSSSSSSSSGSSSSGSSSTSDSSSGSSTASSSTSSGSQPASSSSGSNAASIAVNWARNEATRPGTSYVLGANGPDAWDCSSFTQAAYRAAGVSLGRTTWDQMVQGQEVSWADRRPGDLIFWDDWHMAIYLGDGMMADAGNPRVGVSVRSVFGSPTMVRRVA</sequence>
<keyword evidence="8" id="KW-1185">Reference proteome</keyword>
<feature type="compositionally biased region" description="Pro residues" evidence="5">
    <location>
        <begin position="393"/>
        <end position="411"/>
    </location>
</feature>
<evidence type="ECO:0000256" key="5">
    <source>
        <dbReference type="SAM" id="MobiDB-lite"/>
    </source>
</evidence>
<feature type="compositionally biased region" description="Low complexity" evidence="5">
    <location>
        <begin position="482"/>
        <end position="519"/>
    </location>
</feature>
<evidence type="ECO:0000256" key="4">
    <source>
        <dbReference type="ARBA" id="ARBA00022807"/>
    </source>
</evidence>
<evidence type="ECO:0000256" key="1">
    <source>
        <dbReference type="ARBA" id="ARBA00007074"/>
    </source>
</evidence>
<name>A0A5R9A966_9MICC</name>
<evidence type="ECO:0000313" key="7">
    <source>
        <dbReference type="EMBL" id="TLP74336.1"/>
    </source>
</evidence>
<feature type="region of interest" description="Disordered" evidence="5">
    <location>
        <begin position="482"/>
        <end position="657"/>
    </location>
</feature>
<accession>A0A5R9A966</accession>
<keyword evidence="3" id="KW-0378">Hydrolase</keyword>
<reference evidence="7 8" key="1">
    <citation type="submission" date="2019-05" db="EMBL/GenBank/DDBJ databases">
        <title>Nesterenkonia sp. GY239, isolated from the Southern Atlantic Ocean.</title>
        <authorList>
            <person name="Zhang G."/>
        </authorList>
    </citation>
    <scope>NUCLEOTIDE SEQUENCE [LARGE SCALE GENOMIC DNA]</scope>
    <source>
        <strain evidence="7 8">GY239</strain>
    </source>
</reference>
<dbReference type="Gene3D" id="3.90.1720.10">
    <property type="entry name" value="endopeptidase domain like (from Nostoc punctiforme)"/>
    <property type="match status" value="1"/>
</dbReference>
<dbReference type="GO" id="GO:0008234">
    <property type="term" value="F:cysteine-type peptidase activity"/>
    <property type="evidence" value="ECO:0007669"/>
    <property type="project" value="UniProtKB-KW"/>
</dbReference>
<dbReference type="SUPFAM" id="SSF54001">
    <property type="entry name" value="Cysteine proteinases"/>
    <property type="match status" value="1"/>
</dbReference>
<dbReference type="GO" id="GO:0006508">
    <property type="term" value="P:proteolysis"/>
    <property type="evidence" value="ECO:0007669"/>
    <property type="project" value="UniProtKB-KW"/>
</dbReference>
<evidence type="ECO:0000256" key="2">
    <source>
        <dbReference type="ARBA" id="ARBA00022670"/>
    </source>
</evidence>
<feature type="compositionally biased region" description="Basic and acidic residues" evidence="5">
    <location>
        <begin position="162"/>
        <end position="174"/>
    </location>
</feature>
<dbReference type="EMBL" id="VAWA01000011">
    <property type="protein sequence ID" value="TLP74336.1"/>
    <property type="molecule type" value="Genomic_DNA"/>
</dbReference>
<feature type="compositionally biased region" description="Acidic residues" evidence="5">
    <location>
        <begin position="292"/>
        <end position="316"/>
    </location>
</feature>
<feature type="compositionally biased region" description="Polar residues" evidence="5">
    <location>
        <begin position="576"/>
        <end position="601"/>
    </location>
</feature>
<evidence type="ECO:0000259" key="6">
    <source>
        <dbReference type="PROSITE" id="PS51935"/>
    </source>
</evidence>
<dbReference type="InterPro" id="IPR000064">
    <property type="entry name" value="NLP_P60_dom"/>
</dbReference>
<comment type="similarity">
    <text evidence="1">Belongs to the peptidase C40 family.</text>
</comment>
<dbReference type="PANTHER" id="PTHR47359:SF3">
    <property type="entry name" value="NLP_P60 DOMAIN-CONTAINING PROTEIN-RELATED"/>
    <property type="match status" value="1"/>
</dbReference>
<gene>
    <name evidence="7" type="ORF">FEF27_09290</name>
</gene>
<dbReference type="Proteomes" id="UP000306544">
    <property type="component" value="Unassembled WGS sequence"/>
</dbReference>
<feature type="region of interest" description="Disordered" evidence="5">
    <location>
        <begin position="158"/>
        <end position="212"/>
    </location>
</feature>
<keyword evidence="4" id="KW-0788">Thiol protease</keyword>
<comment type="caution">
    <text evidence="7">The sequence shown here is derived from an EMBL/GenBank/DDBJ whole genome shotgun (WGS) entry which is preliminary data.</text>
</comment>
<dbReference type="RefSeq" id="WP_138170581.1">
    <property type="nucleotide sequence ID" value="NZ_VAWA01000011.1"/>
</dbReference>
<dbReference type="AlphaFoldDB" id="A0A5R9A966"/>
<dbReference type="PROSITE" id="PS51935">
    <property type="entry name" value="NLPC_P60"/>
    <property type="match status" value="1"/>
</dbReference>
<feature type="compositionally biased region" description="Low complexity" evidence="5">
    <location>
        <begin position="317"/>
        <end position="327"/>
    </location>
</feature>
<organism evidence="7 8">
    <name type="scientific">Nesterenkonia sphaerica</name>
    <dbReference type="NCBI Taxonomy" id="1804988"/>
    <lineage>
        <taxon>Bacteria</taxon>
        <taxon>Bacillati</taxon>
        <taxon>Actinomycetota</taxon>
        <taxon>Actinomycetes</taxon>
        <taxon>Micrococcales</taxon>
        <taxon>Micrococcaceae</taxon>
        <taxon>Nesterenkonia</taxon>
    </lineage>
</organism>
<dbReference type="PANTHER" id="PTHR47359">
    <property type="entry name" value="PEPTIDOGLYCAN DL-ENDOPEPTIDASE CWLO"/>
    <property type="match status" value="1"/>
</dbReference>
<dbReference type="InterPro" id="IPR051794">
    <property type="entry name" value="PG_Endopeptidase_C40"/>
</dbReference>
<evidence type="ECO:0000256" key="3">
    <source>
        <dbReference type="ARBA" id="ARBA00022801"/>
    </source>
</evidence>
<feature type="compositionally biased region" description="Low complexity" evidence="5">
    <location>
        <begin position="529"/>
        <end position="538"/>
    </location>
</feature>
<feature type="compositionally biased region" description="Low complexity" evidence="5">
    <location>
        <begin position="412"/>
        <end position="434"/>
    </location>
</feature>
<protein>
    <submittedName>
        <fullName evidence="7">NlpC/P60 family protein</fullName>
    </submittedName>
</protein>
<proteinExistence type="inferred from homology"/>
<evidence type="ECO:0000313" key="8">
    <source>
        <dbReference type="Proteomes" id="UP000306544"/>
    </source>
</evidence>
<dbReference type="Pfam" id="PF00877">
    <property type="entry name" value="NLPC_P60"/>
    <property type="match status" value="1"/>
</dbReference>
<dbReference type="InterPro" id="IPR038765">
    <property type="entry name" value="Papain-like_cys_pep_sf"/>
</dbReference>
<feature type="region of interest" description="Disordered" evidence="5">
    <location>
        <begin position="111"/>
        <end position="143"/>
    </location>
</feature>
<feature type="compositionally biased region" description="Low complexity" evidence="5">
    <location>
        <begin position="602"/>
        <end position="657"/>
    </location>
</feature>